<dbReference type="CDD" id="cd12834">
    <property type="entry name" value="ZntB_u1"/>
    <property type="match status" value="1"/>
</dbReference>
<evidence type="ECO:0000256" key="12">
    <source>
        <dbReference type="SAM" id="Phobius"/>
    </source>
</evidence>
<dbReference type="InterPro" id="IPR002523">
    <property type="entry name" value="MgTranspt_CorA/ZnTranspt_ZntB"/>
</dbReference>
<keyword evidence="8 12" id="KW-1133">Transmembrane helix</keyword>
<evidence type="ECO:0000256" key="10">
    <source>
        <dbReference type="ARBA" id="ARBA00023136"/>
    </source>
</evidence>
<feature type="transmembrane region" description="Helical" evidence="12">
    <location>
        <begin position="289"/>
        <end position="311"/>
    </location>
</feature>
<evidence type="ECO:0000256" key="4">
    <source>
        <dbReference type="ARBA" id="ARBA00022475"/>
    </source>
</evidence>
<dbReference type="Pfam" id="PF01544">
    <property type="entry name" value="CorA"/>
    <property type="match status" value="1"/>
</dbReference>
<evidence type="ECO:0000313" key="13">
    <source>
        <dbReference type="EMBL" id="BDI06886.1"/>
    </source>
</evidence>
<comment type="subcellular location">
    <subcellularLocation>
        <location evidence="1">Cell membrane</location>
        <topology evidence="1">Multi-pass membrane protein</topology>
    </subcellularLocation>
</comment>
<dbReference type="PANTHER" id="PTHR46494:SF3">
    <property type="entry name" value="ZINC TRANSPORT PROTEIN ZNTB"/>
    <property type="match status" value="1"/>
</dbReference>
<evidence type="ECO:0000256" key="8">
    <source>
        <dbReference type="ARBA" id="ARBA00022989"/>
    </source>
</evidence>
<reference evidence="13" key="1">
    <citation type="submission" date="2022-04" db="EMBL/GenBank/DDBJ databases">
        <title>Whole genome sequence of Sphaerotilus sp. FB-5.</title>
        <authorList>
            <person name="Takeda M."/>
            <person name="Narihara S."/>
            <person name="Akimoto M."/>
            <person name="Akimoto R."/>
            <person name="Nishiyashiki S."/>
            <person name="Murakami T."/>
        </authorList>
    </citation>
    <scope>NUCLEOTIDE SEQUENCE</scope>
    <source>
        <strain evidence="13">FB-5</strain>
    </source>
</reference>
<dbReference type="EMBL" id="AP025730">
    <property type="protein sequence ID" value="BDI06886.1"/>
    <property type="molecule type" value="Genomic_DNA"/>
</dbReference>
<feature type="coiled-coil region" evidence="11">
    <location>
        <begin position="176"/>
        <end position="222"/>
    </location>
</feature>
<evidence type="ECO:0000256" key="7">
    <source>
        <dbReference type="ARBA" id="ARBA00022833"/>
    </source>
</evidence>
<dbReference type="PANTHER" id="PTHR46494">
    <property type="entry name" value="CORA FAMILY METAL ION TRANSPORTER (EUROFUNG)"/>
    <property type="match status" value="1"/>
</dbReference>
<evidence type="ECO:0000256" key="9">
    <source>
        <dbReference type="ARBA" id="ARBA00023065"/>
    </source>
</evidence>
<dbReference type="Gene3D" id="3.30.460.20">
    <property type="entry name" value="CorA soluble domain-like"/>
    <property type="match status" value="1"/>
</dbReference>
<evidence type="ECO:0008006" key="15">
    <source>
        <dbReference type="Google" id="ProtNLM"/>
    </source>
</evidence>
<dbReference type="InterPro" id="IPR045861">
    <property type="entry name" value="CorA_cytoplasmic_dom"/>
</dbReference>
<dbReference type="InterPro" id="IPR045863">
    <property type="entry name" value="CorA_TM1_TM2"/>
</dbReference>
<keyword evidence="5" id="KW-0997">Cell inner membrane</keyword>
<gene>
    <name evidence="13" type="ORF">CATMQ487_38560</name>
</gene>
<keyword evidence="9" id="KW-0406">Ion transport</keyword>
<dbReference type="SUPFAM" id="SSF143865">
    <property type="entry name" value="CorA soluble domain-like"/>
    <property type="match status" value="1"/>
</dbReference>
<keyword evidence="7" id="KW-0862">Zinc</keyword>
<keyword evidence="3" id="KW-0813">Transport</keyword>
<name>A0ABM7YQP7_9BURK</name>
<accession>A0ABM7YQP7</accession>
<evidence type="ECO:0000256" key="3">
    <source>
        <dbReference type="ARBA" id="ARBA00022448"/>
    </source>
</evidence>
<evidence type="ECO:0000256" key="5">
    <source>
        <dbReference type="ARBA" id="ARBA00022519"/>
    </source>
</evidence>
<evidence type="ECO:0000256" key="6">
    <source>
        <dbReference type="ARBA" id="ARBA00022692"/>
    </source>
</evidence>
<protein>
    <recommendedName>
        <fullName evidence="15">Magnesium transporter CorA</fullName>
    </recommendedName>
</protein>
<comment type="similarity">
    <text evidence="2">Belongs to the CorA metal ion transporter (MIT) (TC 1.A.35) family.</text>
</comment>
<keyword evidence="10 12" id="KW-0472">Membrane</keyword>
<dbReference type="RefSeq" id="WP_251970125.1">
    <property type="nucleotide sequence ID" value="NZ_AP025730.1"/>
</dbReference>
<sequence>MSDDAAARAPASPAAASLALPYGSDEYGLICGYHFLPGEAASELASAERALPLLRDPGTGFVWLHLNVGHAAAQRWLRSHAGLTDNFYEALHQGSRSTRIERDEDTLFAVMNDVTFDFTFDASDVATLWVAVRPGLVVTARRHPLRSVDRLRLAVKRGEPLGSSVALLDHLLGDQADELQRIVRLATDRIDDIEDAVLAGQHASHTAELAQLRRLMVRLQRLLAPEPSALQRTLSKPPGWVAADDVAHLHRASEEFSLVLRDIAALQERIKLMQDESSSRVAEENNRSLFMLTMVTVLALPINLVSGLFGMNVGGVPWNEHPHGFWITASLIASLTALIATIALRRIKAPRT</sequence>
<keyword evidence="11" id="KW-0175">Coiled coil</keyword>
<evidence type="ECO:0000256" key="11">
    <source>
        <dbReference type="SAM" id="Coils"/>
    </source>
</evidence>
<evidence type="ECO:0000313" key="14">
    <source>
        <dbReference type="Proteomes" id="UP001057498"/>
    </source>
</evidence>
<keyword evidence="6 12" id="KW-0812">Transmembrane</keyword>
<dbReference type="Proteomes" id="UP001057498">
    <property type="component" value="Chromosome"/>
</dbReference>
<organism evidence="13 14">
    <name type="scientific">Sphaerotilus microaerophilus</name>
    <dbReference type="NCBI Taxonomy" id="2914710"/>
    <lineage>
        <taxon>Bacteria</taxon>
        <taxon>Pseudomonadati</taxon>
        <taxon>Pseudomonadota</taxon>
        <taxon>Betaproteobacteria</taxon>
        <taxon>Burkholderiales</taxon>
        <taxon>Sphaerotilaceae</taxon>
        <taxon>Sphaerotilus</taxon>
    </lineage>
</organism>
<keyword evidence="14" id="KW-1185">Reference proteome</keyword>
<proteinExistence type="inferred from homology"/>
<dbReference type="SUPFAM" id="SSF144083">
    <property type="entry name" value="Magnesium transport protein CorA, transmembrane region"/>
    <property type="match status" value="1"/>
</dbReference>
<evidence type="ECO:0000256" key="2">
    <source>
        <dbReference type="ARBA" id="ARBA00009765"/>
    </source>
</evidence>
<feature type="transmembrane region" description="Helical" evidence="12">
    <location>
        <begin position="323"/>
        <end position="344"/>
    </location>
</feature>
<evidence type="ECO:0000256" key="1">
    <source>
        <dbReference type="ARBA" id="ARBA00004651"/>
    </source>
</evidence>
<keyword evidence="4" id="KW-1003">Cell membrane</keyword>
<dbReference type="Gene3D" id="1.20.58.340">
    <property type="entry name" value="Magnesium transport protein CorA, transmembrane region"/>
    <property type="match status" value="2"/>
</dbReference>